<dbReference type="EMBL" id="CARXXK010000002">
    <property type="protein sequence ID" value="CAI6356616.1"/>
    <property type="molecule type" value="Genomic_DNA"/>
</dbReference>
<protein>
    <submittedName>
        <fullName evidence="1">Uncharacterized protein</fullName>
    </submittedName>
</protein>
<keyword evidence="2" id="KW-1185">Reference proteome</keyword>
<dbReference type="Proteomes" id="UP001160148">
    <property type="component" value="Unassembled WGS sequence"/>
</dbReference>
<gene>
    <name evidence="1" type="ORF">MEUPH1_LOCUS12334</name>
</gene>
<dbReference type="AlphaFoldDB" id="A0AAV0WLN1"/>
<evidence type="ECO:0000313" key="2">
    <source>
        <dbReference type="Proteomes" id="UP001160148"/>
    </source>
</evidence>
<evidence type="ECO:0000313" key="1">
    <source>
        <dbReference type="EMBL" id="CAI6356616.1"/>
    </source>
</evidence>
<comment type="caution">
    <text evidence="1">The sequence shown here is derived from an EMBL/GenBank/DDBJ whole genome shotgun (WGS) entry which is preliminary data.</text>
</comment>
<name>A0AAV0WLN1_9HEMI</name>
<organism evidence="1 2">
    <name type="scientific">Macrosiphum euphorbiae</name>
    <name type="common">potato aphid</name>
    <dbReference type="NCBI Taxonomy" id="13131"/>
    <lineage>
        <taxon>Eukaryota</taxon>
        <taxon>Metazoa</taxon>
        <taxon>Ecdysozoa</taxon>
        <taxon>Arthropoda</taxon>
        <taxon>Hexapoda</taxon>
        <taxon>Insecta</taxon>
        <taxon>Pterygota</taxon>
        <taxon>Neoptera</taxon>
        <taxon>Paraneoptera</taxon>
        <taxon>Hemiptera</taxon>
        <taxon>Sternorrhyncha</taxon>
        <taxon>Aphidomorpha</taxon>
        <taxon>Aphidoidea</taxon>
        <taxon>Aphididae</taxon>
        <taxon>Macrosiphini</taxon>
        <taxon>Macrosiphum</taxon>
    </lineage>
</organism>
<reference evidence="1 2" key="1">
    <citation type="submission" date="2023-01" db="EMBL/GenBank/DDBJ databases">
        <authorList>
            <person name="Whitehead M."/>
        </authorList>
    </citation>
    <scope>NUCLEOTIDE SEQUENCE [LARGE SCALE GENOMIC DNA]</scope>
</reference>
<sequence length="200" mass="23320">MDDETDSSTVDAELTERLEVSVALTKEECVRFVKQVNENCLKLVELLENNGKLLPNKKKRNRKLRAVFGNFEPSIQGTAITRDTNIDEEGHRNRRPRSRRSLLTFSVDRTITRITADCWFSCLRRWYYSRATHIASWSWGLTDTKEVHELRLKDEKVDEIRSDADAHHGMRSTPGSNRTWYELRAQSVLYPQTLILFTFG</sequence>
<accession>A0AAV0WLN1</accession>
<proteinExistence type="predicted"/>